<dbReference type="EMBL" id="ABDG02000013">
    <property type="protein sequence ID" value="EHK50591.1"/>
    <property type="molecule type" value="Genomic_DNA"/>
</dbReference>
<evidence type="ECO:0000313" key="2">
    <source>
        <dbReference type="Proteomes" id="UP000005426"/>
    </source>
</evidence>
<organism evidence="1 2">
    <name type="scientific">Hypocrea atroviridis (strain ATCC 20476 / IMI 206040)</name>
    <name type="common">Trichoderma atroviride</name>
    <dbReference type="NCBI Taxonomy" id="452589"/>
    <lineage>
        <taxon>Eukaryota</taxon>
        <taxon>Fungi</taxon>
        <taxon>Dikarya</taxon>
        <taxon>Ascomycota</taxon>
        <taxon>Pezizomycotina</taxon>
        <taxon>Sordariomycetes</taxon>
        <taxon>Hypocreomycetidae</taxon>
        <taxon>Hypocreales</taxon>
        <taxon>Hypocreaceae</taxon>
        <taxon>Trichoderma</taxon>
    </lineage>
</organism>
<protein>
    <submittedName>
        <fullName evidence="1">Uncharacterized protein</fullName>
    </submittedName>
</protein>
<gene>
    <name evidence="1" type="ORF">TRIATDRAFT_296987</name>
</gene>
<dbReference type="Proteomes" id="UP000005426">
    <property type="component" value="Unassembled WGS sequence"/>
</dbReference>
<proteinExistence type="predicted"/>
<reference evidence="1 2" key="1">
    <citation type="journal article" date="2011" name="Genome Biol.">
        <title>Comparative genome sequence analysis underscores mycoparasitism as the ancestral life style of Trichoderma.</title>
        <authorList>
            <person name="Kubicek C.P."/>
            <person name="Herrera-Estrella A."/>
            <person name="Seidl-Seiboth V."/>
            <person name="Martinez D.A."/>
            <person name="Druzhinina I.S."/>
            <person name="Thon M."/>
            <person name="Zeilinger S."/>
            <person name="Casas-Flores S."/>
            <person name="Horwitz B.A."/>
            <person name="Mukherjee P.K."/>
            <person name="Mukherjee M."/>
            <person name="Kredics L."/>
            <person name="Alcaraz L.D."/>
            <person name="Aerts A."/>
            <person name="Antal Z."/>
            <person name="Atanasova L."/>
            <person name="Cervantes-Badillo M.G."/>
            <person name="Challacombe J."/>
            <person name="Chertkov O."/>
            <person name="McCluskey K."/>
            <person name="Coulpier F."/>
            <person name="Deshpande N."/>
            <person name="von Doehren H."/>
            <person name="Ebbole D.J."/>
            <person name="Esquivel-Naranjo E.U."/>
            <person name="Fekete E."/>
            <person name="Flipphi M."/>
            <person name="Glaser F."/>
            <person name="Gomez-Rodriguez E.Y."/>
            <person name="Gruber S."/>
            <person name="Han C."/>
            <person name="Henrissat B."/>
            <person name="Hermosa R."/>
            <person name="Hernandez-Onate M."/>
            <person name="Karaffa L."/>
            <person name="Kosti I."/>
            <person name="Le Crom S."/>
            <person name="Lindquist E."/>
            <person name="Lucas S."/>
            <person name="Luebeck M."/>
            <person name="Luebeck P.S."/>
            <person name="Margeot A."/>
            <person name="Metz B."/>
            <person name="Misra M."/>
            <person name="Nevalainen H."/>
            <person name="Omann M."/>
            <person name="Packer N."/>
            <person name="Perrone G."/>
            <person name="Uresti-Rivera E.E."/>
            <person name="Salamov A."/>
            <person name="Schmoll M."/>
            <person name="Seiboth B."/>
            <person name="Shapiro H."/>
            <person name="Sukno S."/>
            <person name="Tamayo-Ramos J.A."/>
            <person name="Tisch D."/>
            <person name="Wiest A."/>
            <person name="Wilkinson H.H."/>
            <person name="Zhang M."/>
            <person name="Coutinho P.M."/>
            <person name="Kenerley C.M."/>
            <person name="Monte E."/>
            <person name="Baker S.E."/>
            <person name="Grigoriev I.V."/>
        </authorList>
    </citation>
    <scope>NUCLEOTIDE SEQUENCE [LARGE SCALE GENOMIC DNA]</scope>
    <source>
        <strain evidence="2">ATCC 20476 / IMI 206040</strain>
    </source>
</reference>
<evidence type="ECO:0000313" key="1">
    <source>
        <dbReference type="EMBL" id="EHK50591.1"/>
    </source>
</evidence>
<accession>G9NF75</accession>
<keyword evidence="2" id="KW-1185">Reference proteome</keyword>
<dbReference type="AlphaFoldDB" id="G9NF75"/>
<comment type="caution">
    <text evidence="1">The sequence shown here is derived from an EMBL/GenBank/DDBJ whole genome shotgun (WGS) entry which is preliminary data.</text>
</comment>
<name>G9NF75_HYPAI</name>
<dbReference type="HOGENOM" id="CLU_3106669_0_0_1"/>
<sequence length="51" mass="5699">MPPPRAYSRQVGISRQKQSLSCFVFFRLFPASLGRKHLTSAISDLGGDDQM</sequence>